<sequence>GIGCSGETIFTSSTGSHTVTFDTDLVTTLPGGTATLDCAFVILTPNVTQGLLINFTTFDLDIGGPCVGAGTYLDVYDHTTNLETMLAHLTCRLAPPIASTNGSAMLLFRTVLNTTGTFTFTWAPAAPSCGNGICENSADEYDLCLQDCGVANMPSFMLQHANTMWCEDYDRLVATTVLGARISIPYTLSHFGPGLPPGGLRVDLANILPADACSEVTSVTRSANITTRPIASSLNGTAYLATIFSCPFLTKALNIERANGSLAIMGNNMADTLFYMAAAEARQPDSRSLDIPSILVGSTGRNWLSSKFTEGVTIQIGGYGSGTGIDEPRCSGGVQLGGSAGTFRSGPANKRYCSWQDCMWHVALDTDDIIVLKFTRLDMECVTNQQGLPYDYAKVFDGVTVASPLLATFFCSTHFAVATSGPHLLLHFHTDELYNYFGFEAIYESGRTFCSAFSSCSSCATGSSNICGWCRVSHKCLPRTGPLAVCPLNAWSAFNASTCCPAGWSGANCDVCAPGFFGASCTPCACGPGGTCFDGLSGNGTCACSNGWTGALCDACQPNFWGNACSACACVGGSTCIDGRNGTGCACLPSYYGPSCLACSCPVNSSLHFALCADGLSGDGQCSCATGFIGVSTGCATCAPERYGVSCAPCDCPVNTVCAQGIGGSGECRCSSPQCEEDATLHFLALVATDFYSGNAPHVNEVLVPSFSASLPLGSITSWSMNAGDVSDDITSMSIVVAPNQWGSRLVVTASNNLVSTVLCNASIGGTASASAHGAFEMRPLGNASAAMEVLAGLAGYPALLDGTISFPQLMTSHHRLLRSCAFTPQIGHSAVTVRVTAPNGLVVASYIIQLNREPSADCALVALSLVASDSNTGTTGLSPRPNFATNTLAYTAAMKNTTNELFVSATTRHSVRCAGVYNGVRCLVPAQLRVVLRHVNGSVLSDSGYAFNHSISMIALAPPLNRSTMEVMVLSESDVLGTTNAEQSSGRRCGYNVTLARGLSRDVTPVSLAAIMGFASSSNSTTQSLSVNLLPPFAFATGAAALTRHSDGSLVVSLPNEVIRVQLQFELPVGATAQFECSACASLPVGVSSGLLLVTAEDLTHMASIFIRFNRSRSSDCRLRGLRLYHTDLRYSDNSPAYPYTPSRQWGANVFGASPVNLVHSLTNAALWVKVMAEPFHYLATASYTFPTRDAAPLTPTVSGGVSSAPNWTMAHLRPSIGNSSLDVTVTAEDGTRCLVNLALERPRSTDVSLADISLFEWRADNQQRGNEWNLTPLPTTSCRWEGWEAGAAGTPPNLASSMPSSCAQVSMPATSATAQLALDVTTSHSNFCEIASHACVGNSRIVLLSPPGISVQYQGTERGERGELFAILSVPVGSSALTVLTYAEAGNWAATQIFVSRSLSNDARLNEIEVTPGNCERCEQHVPDSPNRYFLVDLGAGAVLTLSANAMPDSGATVTVNGITPPVQISVRRQRTFVYVVVRAQNQQQMNNFTVEIQCRSCREIGDGELDMVAPQPGVYGSQMWLMLVLLVAAVTLCCLSLLVCVRMQFLRVQQRREMLRRFPPVPVLPPEELMRRLAPYLTERVCTASDKFEDACSICLGELEESEELTTLPCSHIFHKSCIHGWLLHKGIVASCPLCKNQVAPGLIIAAQRQPPLASPPLPQRHQRQSGLGRPSQRPNGAPAVELATMPSRNAISIPISSSRAATEALAAMELRRQAAPSRPAA</sequence>
<name>A0A0M0KA53_9EUKA</name>
<keyword evidence="6" id="KW-0862">Zinc</keyword>
<keyword evidence="3" id="KW-0732">Signal</keyword>
<evidence type="ECO:0000256" key="11">
    <source>
        <dbReference type="SAM" id="Phobius"/>
    </source>
</evidence>
<keyword evidence="2" id="KW-0479">Metal-binding</keyword>
<dbReference type="PROSITE" id="PS01248">
    <property type="entry name" value="EGF_LAM_1"/>
    <property type="match status" value="1"/>
</dbReference>
<dbReference type="InterPro" id="IPR051022">
    <property type="entry name" value="Notch_Cell-Fate_Det"/>
</dbReference>
<dbReference type="GO" id="GO:0032991">
    <property type="term" value="C:protein-containing complex"/>
    <property type="evidence" value="ECO:0007669"/>
    <property type="project" value="TreeGrafter"/>
</dbReference>
<evidence type="ECO:0000256" key="2">
    <source>
        <dbReference type="ARBA" id="ARBA00022723"/>
    </source>
</evidence>
<keyword evidence="16" id="KW-1185">Reference proteome</keyword>
<dbReference type="SUPFAM" id="SSF49854">
    <property type="entry name" value="Spermadhesin, CUB domain"/>
    <property type="match status" value="2"/>
</dbReference>
<dbReference type="InterPro" id="IPR000742">
    <property type="entry name" value="EGF"/>
</dbReference>
<evidence type="ECO:0000256" key="5">
    <source>
        <dbReference type="ARBA" id="ARBA00022771"/>
    </source>
</evidence>
<reference evidence="16" key="1">
    <citation type="journal article" date="2015" name="PLoS Genet.">
        <title>Genome Sequence and Transcriptome Analyses of Chrysochromulina tobin: Metabolic Tools for Enhanced Algal Fitness in the Prominent Order Prymnesiales (Haptophyceae).</title>
        <authorList>
            <person name="Hovde B.T."/>
            <person name="Deodato C.R."/>
            <person name="Hunsperger H.M."/>
            <person name="Ryken S.A."/>
            <person name="Yost W."/>
            <person name="Jha R.K."/>
            <person name="Patterson J."/>
            <person name="Monnat R.J. Jr."/>
            <person name="Barlow S.B."/>
            <person name="Starkenburg S.R."/>
            <person name="Cattolico R.A."/>
        </authorList>
    </citation>
    <scope>NUCLEOTIDE SEQUENCE</scope>
    <source>
        <strain evidence="16">CCMP291</strain>
    </source>
</reference>
<dbReference type="GO" id="GO:0045197">
    <property type="term" value="P:establishment or maintenance of epithelial cell apical/basal polarity"/>
    <property type="evidence" value="ECO:0007669"/>
    <property type="project" value="TreeGrafter"/>
</dbReference>
<evidence type="ECO:0000256" key="10">
    <source>
        <dbReference type="SAM" id="MobiDB-lite"/>
    </source>
</evidence>
<dbReference type="SMART" id="SM00744">
    <property type="entry name" value="RINGv"/>
    <property type="match status" value="1"/>
</dbReference>
<dbReference type="PROSITE" id="PS50089">
    <property type="entry name" value="ZF_RING_2"/>
    <property type="match status" value="1"/>
</dbReference>
<dbReference type="CDD" id="cd00041">
    <property type="entry name" value="CUB"/>
    <property type="match status" value="1"/>
</dbReference>
<feature type="transmembrane region" description="Helical" evidence="11">
    <location>
        <begin position="1522"/>
        <end position="1544"/>
    </location>
</feature>
<accession>A0A0M0KA53</accession>
<comment type="caution">
    <text evidence="15">The sequence shown here is derived from an EMBL/GenBank/DDBJ whole genome shotgun (WGS) entry which is preliminary data.</text>
</comment>
<evidence type="ECO:0000256" key="1">
    <source>
        <dbReference type="ARBA" id="ARBA00022536"/>
    </source>
</evidence>
<dbReference type="OrthoDB" id="18487at2759"/>
<evidence type="ECO:0000313" key="15">
    <source>
        <dbReference type="EMBL" id="KOO35447.1"/>
    </source>
</evidence>
<proteinExistence type="predicted"/>
<feature type="non-terminal residue" evidence="15">
    <location>
        <position position="1725"/>
    </location>
</feature>
<dbReference type="InterPro" id="IPR035914">
    <property type="entry name" value="Sperma_CUB_dom_sf"/>
</dbReference>
<dbReference type="InterPro" id="IPR002049">
    <property type="entry name" value="LE_dom"/>
</dbReference>
<keyword evidence="11" id="KW-1133">Transmembrane helix</keyword>
<dbReference type="GO" id="GO:0008270">
    <property type="term" value="F:zinc ion binding"/>
    <property type="evidence" value="ECO:0007669"/>
    <property type="project" value="UniProtKB-KW"/>
</dbReference>
<evidence type="ECO:0000256" key="4">
    <source>
        <dbReference type="ARBA" id="ARBA00022737"/>
    </source>
</evidence>
<dbReference type="CDD" id="cd00055">
    <property type="entry name" value="EGF_Lam"/>
    <property type="match status" value="1"/>
</dbReference>
<feature type="domain" description="EGF-like" evidence="13">
    <location>
        <begin position="517"/>
        <end position="554"/>
    </location>
</feature>
<evidence type="ECO:0000259" key="12">
    <source>
        <dbReference type="PROSITE" id="PS01180"/>
    </source>
</evidence>
<dbReference type="SUPFAM" id="SSF57850">
    <property type="entry name" value="RING/U-box"/>
    <property type="match status" value="1"/>
</dbReference>
<dbReference type="PROSITE" id="PS50026">
    <property type="entry name" value="EGF_3"/>
    <property type="match status" value="2"/>
</dbReference>
<dbReference type="SMART" id="SM00184">
    <property type="entry name" value="RING"/>
    <property type="match status" value="1"/>
</dbReference>
<dbReference type="Pfam" id="PF13639">
    <property type="entry name" value="zf-RING_2"/>
    <property type="match status" value="1"/>
</dbReference>
<evidence type="ECO:0000256" key="8">
    <source>
        <dbReference type="PROSITE-ProRule" id="PRU00076"/>
    </source>
</evidence>
<dbReference type="Gene3D" id="2.60.120.290">
    <property type="entry name" value="Spermadhesin, CUB domain"/>
    <property type="match status" value="1"/>
</dbReference>
<organism evidence="15 16">
    <name type="scientific">Chrysochromulina tobinii</name>
    <dbReference type="NCBI Taxonomy" id="1460289"/>
    <lineage>
        <taxon>Eukaryota</taxon>
        <taxon>Haptista</taxon>
        <taxon>Haptophyta</taxon>
        <taxon>Prymnesiophyceae</taxon>
        <taxon>Prymnesiales</taxon>
        <taxon>Chrysochromulinaceae</taxon>
        <taxon>Chrysochromulina</taxon>
    </lineage>
</organism>
<keyword evidence="11" id="KW-0472">Membrane</keyword>
<dbReference type="EMBL" id="JWZX01000867">
    <property type="protein sequence ID" value="KOO35447.1"/>
    <property type="molecule type" value="Genomic_DNA"/>
</dbReference>
<dbReference type="PROSITE" id="PS01180">
    <property type="entry name" value="CUB"/>
    <property type="match status" value="1"/>
</dbReference>
<dbReference type="InterPro" id="IPR013083">
    <property type="entry name" value="Znf_RING/FYVE/PHD"/>
</dbReference>
<feature type="region of interest" description="Disordered" evidence="10">
    <location>
        <begin position="1653"/>
        <end position="1689"/>
    </location>
</feature>
<dbReference type="Gene3D" id="3.50.30.30">
    <property type="match status" value="1"/>
</dbReference>
<evidence type="ECO:0000256" key="7">
    <source>
        <dbReference type="ARBA" id="ARBA00023157"/>
    </source>
</evidence>
<dbReference type="GO" id="GO:0007157">
    <property type="term" value="P:heterophilic cell-cell adhesion via plasma membrane cell adhesion molecules"/>
    <property type="evidence" value="ECO:0007669"/>
    <property type="project" value="TreeGrafter"/>
</dbReference>
<dbReference type="PANTHER" id="PTHR24049:SF22">
    <property type="entry name" value="DROSOPHILA CRUMBS HOMOLOG"/>
    <property type="match status" value="1"/>
</dbReference>
<evidence type="ECO:0000256" key="3">
    <source>
        <dbReference type="ARBA" id="ARBA00022729"/>
    </source>
</evidence>
<dbReference type="Proteomes" id="UP000037460">
    <property type="component" value="Unassembled WGS sequence"/>
</dbReference>
<dbReference type="InterPro" id="IPR001841">
    <property type="entry name" value="Znf_RING"/>
</dbReference>
<comment type="caution">
    <text evidence="8">Lacks conserved residue(s) required for the propagation of feature annotation.</text>
</comment>
<evidence type="ECO:0000259" key="14">
    <source>
        <dbReference type="PROSITE" id="PS50089"/>
    </source>
</evidence>
<dbReference type="SMART" id="SM00042">
    <property type="entry name" value="CUB"/>
    <property type="match status" value="1"/>
</dbReference>
<feature type="domain" description="RING-type" evidence="14">
    <location>
        <begin position="1595"/>
        <end position="1639"/>
    </location>
</feature>
<feature type="domain" description="EGF-like" evidence="13">
    <location>
        <begin position="561"/>
        <end position="597"/>
    </location>
</feature>
<feature type="domain" description="CUB" evidence="12">
    <location>
        <begin position="330"/>
        <end position="446"/>
    </location>
</feature>
<evidence type="ECO:0000256" key="9">
    <source>
        <dbReference type="PROSITE-ProRule" id="PRU00175"/>
    </source>
</evidence>
<dbReference type="PROSITE" id="PS00022">
    <property type="entry name" value="EGF_1"/>
    <property type="match status" value="2"/>
</dbReference>
<dbReference type="PANTHER" id="PTHR24049">
    <property type="entry name" value="CRUMBS FAMILY MEMBER"/>
    <property type="match status" value="1"/>
</dbReference>
<keyword evidence="4" id="KW-0677">Repeat</keyword>
<keyword evidence="5 9" id="KW-0863">Zinc-finger</keyword>
<dbReference type="InterPro" id="IPR011016">
    <property type="entry name" value="Znf_RING-CH"/>
</dbReference>
<evidence type="ECO:0000256" key="6">
    <source>
        <dbReference type="ARBA" id="ARBA00022833"/>
    </source>
</evidence>
<dbReference type="SMART" id="SM00180">
    <property type="entry name" value="EGF_Lam"/>
    <property type="match status" value="2"/>
</dbReference>
<dbReference type="Gene3D" id="3.30.40.10">
    <property type="entry name" value="Zinc/RING finger domain, C3HC4 (zinc finger)"/>
    <property type="match status" value="1"/>
</dbReference>
<feature type="disulfide bond" evidence="8">
    <location>
        <begin position="587"/>
        <end position="596"/>
    </location>
</feature>
<dbReference type="GO" id="GO:0005886">
    <property type="term" value="C:plasma membrane"/>
    <property type="evidence" value="ECO:0007669"/>
    <property type="project" value="TreeGrafter"/>
</dbReference>
<dbReference type="Pfam" id="PF00431">
    <property type="entry name" value="CUB"/>
    <property type="match status" value="1"/>
</dbReference>
<keyword evidence="11" id="KW-0812">Transmembrane</keyword>
<evidence type="ECO:0000259" key="13">
    <source>
        <dbReference type="PROSITE" id="PS50026"/>
    </source>
</evidence>
<keyword evidence="1 8" id="KW-0245">EGF-like domain</keyword>
<feature type="non-terminal residue" evidence="15">
    <location>
        <position position="1"/>
    </location>
</feature>
<dbReference type="InterPro" id="IPR000859">
    <property type="entry name" value="CUB_dom"/>
</dbReference>
<feature type="disulfide bond" evidence="8">
    <location>
        <begin position="544"/>
        <end position="553"/>
    </location>
</feature>
<keyword evidence="7 8" id="KW-1015">Disulfide bond</keyword>
<gene>
    <name evidence="15" type="ORF">Ctob_014917</name>
</gene>
<evidence type="ECO:0000313" key="16">
    <source>
        <dbReference type="Proteomes" id="UP000037460"/>
    </source>
</evidence>
<protein>
    <submittedName>
        <fullName evidence="15">Laminin subunit alpha-5</fullName>
    </submittedName>
</protein>